<reference evidence="1 2" key="1">
    <citation type="journal article" date="2006" name="PLoS Genet.">
        <title>Secrets of soil survival revealed by the genome sequence of Arthrobacter aurescens TC1.</title>
        <authorList>
            <person name="Mongodin E.F."/>
            <person name="Shapir N."/>
            <person name="Daugherty S.C."/>
            <person name="DeBoy R.T."/>
            <person name="Emerson J.B."/>
            <person name="Shvartzbeyn A."/>
            <person name="Radune D."/>
            <person name="Vamathevan J."/>
            <person name="Riggs F."/>
            <person name="Grinberg V."/>
            <person name="Khouri H."/>
            <person name="Wackett L.P."/>
            <person name="Nelson K.E."/>
            <person name="Sadowsky M.J."/>
        </authorList>
    </citation>
    <scope>NUCLEOTIDE SEQUENCE [LARGE SCALE GENOMIC DNA]</scope>
    <source>
        <strain evidence="1 2">TC1</strain>
    </source>
</reference>
<dbReference type="KEGG" id="aau:AAur_1166"/>
<protein>
    <submittedName>
        <fullName evidence="1">Uncharacterized protein</fullName>
    </submittedName>
</protein>
<gene>
    <name evidence="1" type="ordered locus">AAur_1166</name>
</gene>
<sequence length="32" mass="3604">MNAIHFISLHMASGLYQAPMSHPQHFRIAVTP</sequence>
<accession>A1R3Z0</accession>
<dbReference type="HOGENOM" id="CLU_3387761_0_0_11"/>
<evidence type="ECO:0000313" key="2">
    <source>
        <dbReference type="Proteomes" id="UP000000637"/>
    </source>
</evidence>
<dbReference type="Proteomes" id="UP000000637">
    <property type="component" value="Chromosome"/>
</dbReference>
<dbReference type="AlphaFoldDB" id="A1R3Z0"/>
<organism evidence="1 2">
    <name type="scientific">Paenarthrobacter aurescens (strain TC1)</name>
    <dbReference type="NCBI Taxonomy" id="290340"/>
    <lineage>
        <taxon>Bacteria</taxon>
        <taxon>Bacillati</taxon>
        <taxon>Actinomycetota</taxon>
        <taxon>Actinomycetes</taxon>
        <taxon>Micrococcales</taxon>
        <taxon>Micrococcaceae</taxon>
        <taxon>Paenarthrobacter</taxon>
    </lineage>
</organism>
<name>A1R3Z0_PAEAT</name>
<evidence type="ECO:0000313" key="1">
    <source>
        <dbReference type="EMBL" id="ABM09705.1"/>
    </source>
</evidence>
<proteinExistence type="predicted"/>
<keyword evidence="2" id="KW-1185">Reference proteome</keyword>
<dbReference type="EMBL" id="CP000474">
    <property type="protein sequence ID" value="ABM09705.1"/>
    <property type="molecule type" value="Genomic_DNA"/>
</dbReference>